<evidence type="ECO:0008006" key="4">
    <source>
        <dbReference type="Google" id="ProtNLM"/>
    </source>
</evidence>
<feature type="transmembrane region" description="Helical" evidence="1">
    <location>
        <begin position="377"/>
        <end position="396"/>
    </location>
</feature>
<dbReference type="EMBL" id="JBGORX010000002">
    <property type="protein sequence ID" value="MFJ1268678.1"/>
    <property type="molecule type" value="Genomic_DNA"/>
</dbReference>
<name>A0ABW8D7J4_9GAMM</name>
<gene>
    <name evidence="2" type="ORF">ACD661_08950</name>
</gene>
<organism evidence="2 3">
    <name type="scientific">Legionella lytica</name>
    <dbReference type="NCBI Taxonomy" id="96232"/>
    <lineage>
        <taxon>Bacteria</taxon>
        <taxon>Pseudomonadati</taxon>
        <taxon>Pseudomonadota</taxon>
        <taxon>Gammaproteobacteria</taxon>
        <taxon>Legionellales</taxon>
        <taxon>Legionellaceae</taxon>
        <taxon>Legionella</taxon>
    </lineage>
</organism>
<dbReference type="Proteomes" id="UP001615550">
    <property type="component" value="Unassembled WGS sequence"/>
</dbReference>
<sequence length="487" mass="55765">MGSANAAFISDKNQFFNLLSKSDFEQVDVAAKKRPYRALLETQIDLEAEFTQLFAVLQKQNGGDSKEFWMYCYYCASLLESFYKAYSNKSKETEYSNLKIQIRKRILKEPEDAPSKTAFAETLVNNFTGSLINLKNSPSHSSQLRDYVAYANVCRLYWTFTRLTLVNGLRFAKELQFLEQLDAILGTHTDIEQIISVFQAPNGILNYLSVGFFLARFMIDAGTLVRHVFFPTDEEKNAPMGERFRYELYKRHWNFGNDLVWATVNFLTNFNHITNIPGPVAGGITAVFLGFDVCMTLYRSYLFKQEYLIKKDQYEEELRNIHDEEDPRKEILTKQQKELEIDWKTKEGKLYFAASAASLLMLGFSSTLIFSPPGIVIASYFACTVAIAMYLSTGCYGKYQEKSLRLADAELFNTGLDLAHKEFEAARSDFLFTMAKNVIVPTVLITTFALYWPAAVVLTAVYLGHELLHSHDQHERNQEIQALSFSI</sequence>
<reference evidence="2 3" key="1">
    <citation type="submission" date="2024-08" db="EMBL/GenBank/DDBJ databases">
        <title>Draft Genome Sequence of Legionella lytica strain DSB2004, Isolated From a Fire Sprinkler System.</title>
        <authorList>
            <person name="Everhart A.D."/>
            <person name="Kidane D.T."/>
            <person name="Farone A.L."/>
            <person name="Farone M.B."/>
        </authorList>
    </citation>
    <scope>NUCLEOTIDE SEQUENCE [LARGE SCALE GENOMIC DNA]</scope>
    <source>
        <strain evidence="2 3">DSB2004</strain>
    </source>
</reference>
<feature type="transmembrane region" description="Helical" evidence="1">
    <location>
        <begin position="280"/>
        <end position="301"/>
    </location>
</feature>
<protein>
    <recommendedName>
        <fullName evidence="4">Coiled-coil protein</fullName>
    </recommendedName>
</protein>
<keyword evidence="3" id="KW-1185">Reference proteome</keyword>
<comment type="caution">
    <text evidence="2">The sequence shown here is derived from an EMBL/GenBank/DDBJ whole genome shotgun (WGS) entry which is preliminary data.</text>
</comment>
<keyword evidence="1" id="KW-0812">Transmembrane</keyword>
<proteinExistence type="predicted"/>
<feature type="transmembrane region" description="Helical" evidence="1">
    <location>
        <begin position="350"/>
        <end position="371"/>
    </location>
</feature>
<evidence type="ECO:0000313" key="3">
    <source>
        <dbReference type="Proteomes" id="UP001615550"/>
    </source>
</evidence>
<feature type="transmembrane region" description="Helical" evidence="1">
    <location>
        <begin position="438"/>
        <end position="463"/>
    </location>
</feature>
<accession>A0ABW8D7J4</accession>
<keyword evidence="1" id="KW-0472">Membrane</keyword>
<evidence type="ECO:0000256" key="1">
    <source>
        <dbReference type="SAM" id="Phobius"/>
    </source>
</evidence>
<dbReference type="RefSeq" id="WP_400187519.1">
    <property type="nucleotide sequence ID" value="NZ_JBGORX010000002.1"/>
</dbReference>
<evidence type="ECO:0000313" key="2">
    <source>
        <dbReference type="EMBL" id="MFJ1268678.1"/>
    </source>
</evidence>
<keyword evidence="1" id="KW-1133">Transmembrane helix</keyword>